<sequence length="169" mass="18048">MATILLTVQTSPRDVGAVVSAAAALGYEARPVGGQRSNLILIEAMTIDEDADTQDAATTALQEQVRRAVTTALTEHGIQHQLIGIGADSSSITKSTFTIKRTGAVDGANDLEIRADGRKEFEQRLAALHHLLGAEDWPPQDLTGYEVIVEGLAAADPDVQKPPFRPKRP</sequence>
<reference evidence="1 2" key="1">
    <citation type="submission" date="2017-02" db="EMBL/GenBank/DDBJ databases">
        <authorList>
            <person name="Peterson S.W."/>
        </authorList>
    </citation>
    <scope>NUCLEOTIDE SEQUENCE [LARGE SCALE GENOMIC DNA]</scope>
    <source>
        <strain evidence="1 2">B Mb 05.01</strain>
    </source>
</reference>
<dbReference type="RefSeq" id="WP_087132893.1">
    <property type="nucleotide sequence ID" value="NZ_FUKO01000040.1"/>
</dbReference>
<evidence type="ECO:0000313" key="1">
    <source>
        <dbReference type="EMBL" id="SJN45846.1"/>
    </source>
</evidence>
<protein>
    <submittedName>
        <fullName evidence="1">Uncharacterized protein</fullName>
    </submittedName>
</protein>
<dbReference type="AlphaFoldDB" id="A0A1R4KN79"/>
<evidence type="ECO:0000313" key="2">
    <source>
        <dbReference type="Proteomes" id="UP000196320"/>
    </source>
</evidence>
<keyword evidence="2" id="KW-1185">Reference proteome</keyword>
<dbReference type="Proteomes" id="UP000196320">
    <property type="component" value="Unassembled WGS sequence"/>
</dbReference>
<gene>
    <name evidence="1" type="ORF">FM104_14345</name>
</gene>
<accession>A0A1R4KN79</accession>
<dbReference type="EMBL" id="FUKO01000040">
    <property type="protein sequence ID" value="SJN45846.1"/>
    <property type="molecule type" value="Genomic_DNA"/>
</dbReference>
<proteinExistence type="predicted"/>
<dbReference type="OrthoDB" id="9962280at2"/>
<organism evidence="1 2">
    <name type="scientific">Microbacterium esteraromaticum</name>
    <dbReference type="NCBI Taxonomy" id="57043"/>
    <lineage>
        <taxon>Bacteria</taxon>
        <taxon>Bacillati</taxon>
        <taxon>Actinomycetota</taxon>
        <taxon>Actinomycetes</taxon>
        <taxon>Micrococcales</taxon>
        <taxon>Microbacteriaceae</taxon>
        <taxon>Microbacterium</taxon>
    </lineage>
</organism>
<name>A0A1R4KN79_9MICO</name>